<protein>
    <submittedName>
        <fullName evidence="1">Uncharacterized protein</fullName>
    </submittedName>
</protein>
<comment type="caution">
    <text evidence="1">The sequence shown here is derived from an EMBL/GenBank/DDBJ whole genome shotgun (WGS) entry which is preliminary data.</text>
</comment>
<gene>
    <name evidence="1" type="ORF">NDU88_006729</name>
</gene>
<organism evidence="1 2">
    <name type="scientific">Pleurodeles waltl</name>
    <name type="common">Iberian ribbed newt</name>
    <dbReference type="NCBI Taxonomy" id="8319"/>
    <lineage>
        <taxon>Eukaryota</taxon>
        <taxon>Metazoa</taxon>
        <taxon>Chordata</taxon>
        <taxon>Craniata</taxon>
        <taxon>Vertebrata</taxon>
        <taxon>Euteleostomi</taxon>
        <taxon>Amphibia</taxon>
        <taxon>Batrachia</taxon>
        <taxon>Caudata</taxon>
        <taxon>Salamandroidea</taxon>
        <taxon>Salamandridae</taxon>
        <taxon>Pleurodelinae</taxon>
        <taxon>Pleurodeles</taxon>
    </lineage>
</organism>
<proteinExistence type="predicted"/>
<name>A0AAV7N4W8_PLEWA</name>
<accession>A0AAV7N4W8</accession>
<reference evidence="1" key="1">
    <citation type="journal article" date="2022" name="bioRxiv">
        <title>Sequencing and chromosome-scale assembly of the giantPleurodeles waltlgenome.</title>
        <authorList>
            <person name="Brown T."/>
            <person name="Elewa A."/>
            <person name="Iarovenko S."/>
            <person name="Subramanian E."/>
            <person name="Araus A.J."/>
            <person name="Petzold A."/>
            <person name="Susuki M."/>
            <person name="Suzuki K.-i.T."/>
            <person name="Hayashi T."/>
            <person name="Toyoda A."/>
            <person name="Oliveira C."/>
            <person name="Osipova E."/>
            <person name="Leigh N.D."/>
            <person name="Simon A."/>
            <person name="Yun M.H."/>
        </authorList>
    </citation>
    <scope>NUCLEOTIDE SEQUENCE</scope>
    <source>
        <strain evidence="1">20211129_DDA</strain>
        <tissue evidence="1">Liver</tissue>
    </source>
</reference>
<evidence type="ECO:0000313" key="2">
    <source>
        <dbReference type="Proteomes" id="UP001066276"/>
    </source>
</evidence>
<dbReference type="AlphaFoldDB" id="A0AAV7N4W8"/>
<keyword evidence="2" id="KW-1185">Reference proteome</keyword>
<evidence type="ECO:0000313" key="1">
    <source>
        <dbReference type="EMBL" id="KAJ1109368.1"/>
    </source>
</evidence>
<dbReference type="Proteomes" id="UP001066276">
    <property type="component" value="Chromosome 9"/>
</dbReference>
<sequence length="105" mass="12246">MTVKEGFGCEMERQPQKRKLREETNLQPWFQILWALGKRLPIKRGQKQAPLLLPNCRIRLIRTGSRFCIFFVSKLFEGKQDSWRTTACQAKCRNCMPSPGTQDST</sequence>
<dbReference type="EMBL" id="JANPWB010000013">
    <property type="protein sequence ID" value="KAJ1109368.1"/>
    <property type="molecule type" value="Genomic_DNA"/>
</dbReference>